<proteinExistence type="predicted"/>
<dbReference type="InterPro" id="IPR001878">
    <property type="entry name" value="Znf_CCHC"/>
</dbReference>
<organism evidence="4 5">
    <name type="scientific">Cirrhinus molitorella</name>
    <name type="common">mud carp</name>
    <dbReference type="NCBI Taxonomy" id="172907"/>
    <lineage>
        <taxon>Eukaryota</taxon>
        <taxon>Metazoa</taxon>
        <taxon>Chordata</taxon>
        <taxon>Craniata</taxon>
        <taxon>Vertebrata</taxon>
        <taxon>Euteleostomi</taxon>
        <taxon>Actinopterygii</taxon>
        <taxon>Neopterygii</taxon>
        <taxon>Teleostei</taxon>
        <taxon>Ostariophysi</taxon>
        <taxon>Cypriniformes</taxon>
        <taxon>Cyprinidae</taxon>
        <taxon>Labeoninae</taxon>
        <taxon>Labeonini</taxon>
        <taxon>Cirrhinus</taxon>
    </lineage>
</organism>
<dbReference type="SUPFAM" id="SSF57756">
    <property type="entry name" value="Retrovirus zinc finger-like domains"/>
    <property type="match status" value="1"/>
</dbReference>
<dbReference type="Proteomes" id="UP001558613">
    <property type="component" value="Unassembled WGS sequence"/>
</dbReference>
<comment type="caution">
    <text evidence="4">The sequence shown here is derived from an EMBL/GenBank/DDBJ whole genome shotgun (WGS) entry which is preliminary data.</text>
</comment>
<name>A0ABR3M185_9TELE</name>
<gene>
    <name evidence="4" type="ORF">QQF64_009467</name>
</gene>
<dbReference type="PANTHER" id="PTHR19963">
    <property type="entry name" value="CCHC-TYPE DOMAIN-CONTAINING PROTEIN"/>
    <property type="match status" value="1"/>
</dbReference>
<keyword evidence="5" id="KW-1185">Reference proteome</keyword>
<evidence type="ECO:0000256" key="2">
    <source>
        <dbReference type="SAM" id="MobiDB-lite"/>
    </source>
</evidence>
<dbReference type="InterPro" id="IPR036875">
    <property type="entry name" value="Znf_CCHC_sf"/>
</dbReference>
<evidence type="ECO:0000256" key="1">
    <source>
        <dbReference type="PROSITE-ProRule" id="PRU00047"/>
    </source>
</evidence>
<reference evidence="4 5" key="1">
    <citation type="submission" date="2023-09" db="EMBL/GenBank/DDBJ databases">
        <authorList>
            <person name="Wang M."/>
        </authorList>
    </citation>
    <scope>NUCLEOTIDE SEQUENCE [LARGE SCALE GENOMIC DNA]</scope>
    <source>
        <strain evidence="4">GT-2023</strain>
        <tissue evidence="4">Liver</tissue>
    </source>
</reference>
<sequence>MEEDQDLPAARAGTSHDTDSGGAAGHVGGNPVAQLQSQIHELGQRHDQVMAALANMSNTTTRSYVYIPRERQLVPFSGDYVKDGQSVDEFIDEVERVIRVRGLNTDDQVDFILSHLRGSALDEVKLCMGGETKQPRDLFSYLHGAFREKRTTPQLLRSFYARRQLEGEDFRDFSHALSQLLSSAIQQSPNAVSNPQLTLRDQFVEGVRDAHLRRELRRLIREKPTSTLFDVREEALMWVAEDRPRGSNVARSRNIVSTCSEVPEHSTSVGGAQTDIAVALQEVVQIISQQGKAIGELTNAVRELTVQKASSSVSQKEKPKFKPKYTADGQPICLRCEGVGHVARQCPVPRSFKTQSTATTSSAVQGNGVPPLL</sequence>
<protein>
    <recommendedName>
        <fullName evidence="3">CCHC-type domain-containing protein</fullName>
    </recommendedName>
</protein>
<evidence type="ECO:0000313" key="5">
    <source>
        <dbReference type="Proteomes" id="UP001558613"/>
    </source>
</evidence>
<feature type="region of interest" description="Disordered" evidence="2">
    <location>
        <begin position="1"/>
        <end position="30"/>
    </location>
</feature>
<keyword evidence="1" id="KW-0479">Metal-binding</keyword>
<dbReference type="PROSITE" id="PS50158">
    <property type="entry name" value="ZF_CCHC"/>
    <property type="match status" value="1"/>
</dbReference>
<keyword evidence="1" id="KW-0862">Zinc</keyword>
<evidence type="ECO:0000259" key="3">
    <source>
        <dbReference type="PROSITE" id="PS50158"/>
    </source>
</evidence>
<feature type="region of interest" description="Disordered" evidence="2">
    <location>
        <begin position="352"/>
        <end position="373"/>
    </location>
</feature>
<dbReference type="EMBL" id="JAYMGO010000016">
    <property type="protein sequence ID" value="KAL1258890.1"/>
    <property type="molecule type" value="Genomic_DNA"/>
</dbReference>
<evidence type="ECO:0000313" key="4">
    <source>
        <dbReference type="EMBL" id="KAL1258890.1"/>
    </source>
</evidence>
<accession>A0ABR3M185</accession>
<keyword evidence="1" id="KW-0863">Zinc-finger</keyword>
<feature type="domain" description="CCHC-type" evidence="3">
    <location>
        <begin position="333"/>
        <end position="347"/>
    </location>
</feature>
<dbReference type="PANTHER" id="PTHR19963:SF30">
    <property type="entry name" value="ENDONUCLEASE_EXONUCLEASE_PHOSPHATASE DOMAIN-CONTAINING PROTEIN"/>
    <property type="match status" value="1"/>
</dbReference>